<dbReference type="AlphaFoldDB" id="D9WCL6"/>
<dbReference type="GO" id="GO:0015426">
    <property type="term" value="F:ATPase-coupled polar amino acid-transporter activity"/>
    <property type="evidence" value="ECO:0007669"/>
    <property type="project" value="UniProtKB-EC"/>
</dbReference>
<evidence type="ECO:0000259" key="11">
    <source>
        <dbReference type="PROSITE" id="PS50893"/>
    </source>
</evidence>
<organism evidence="12 13">
    <name type="scientific">Streptomyces himastatinicus ATCC 53653</name>
    <dbReference type="NCBI Taxonomy" id="457427"/>
    <lineage>
        <taxon>Bacteria</taxon>
        <taxon>Bacillati</taxon>
        <taxon>Actinomycetota</taxon>
        <taxon>Actinomycetes</taxon>
        <taxon>Kitasatosporales</taxon>
        <taxon>Streptomycetaceae</taxon>
        <taxon>Streptomyces</taxon>
        <taxon>Streptomyces violaceusniger group</taxon>
    </lineage>
</organism>
<evidence type="ECO:0000313" key="12">
    <source>
        <dbReference type="EMBL" id="EFL20963.1"/>
    </source>
</evidence>
<dbReference type="FunFam" id="3.40.50.300:FF:000020">
    <property type="entry name" value="Amino acid ABC transporter ATP-binding component"/>
    <property type="match status" value="1"/>
</dbReference>
<dbReference type="HOGENOM" id="CLU_000604_1_22_11"/>
<evidence type="ECO:0000256" key="7">
    <source>
        <dbReference type="ARBA" id="ARBA00023136"/>
    </source>
</evidence>
<evidence type="ECO:0000256" key="2">
    <source>
        <dbReference type="ARBA" id="ARBA00005417"/>
    </source>
</evidence>
<dbReference type="EMBL" id="GG657754">
    <property type="protein sequence ID" value="EFL20963.1"/>
    <property type="molecule type" value="Genomic_DNA"/>
</dbReference>
<dbReference type="GO" id="GO:0005524">
    <property type="term" value="F:ATP binding"/>
    <property type="evidence" value="ECO:0007669"/>
    <property type="project" value="UniProtKB-KW"/>
</dbReference>
<keyword evidence="5" id="KW-0547">Nucleotide-binding</keyword>
<dbReference type="InterPro" id="IPR027417">
    <property type="entry name" value="P-loop_NTPase"/>
</dbReference>
<sequence>ADISPQGHISGQRDLSGGSAVLGAADLLEELPDRSPVDRGRHLVHDHHRRHHPRAAAPGATSGATHVDTGRKGQQSEEDRALGMTVASEREAQPIVSLRGIVKSFRSTEVLHGISLDIHRGETVCVIGPSGSGKSTLLRCVNHLEVPDDGLVVVDGDVIGYRLRGTSLHQLGPRELAAQRSVMGMVFQSFNLFPHLTARENIVEAPCRVLGLSKAEAGARAEELMRRVGLDHKLDSYPEQLSGGQQQRVAIARALAMRPKVMLFDEPTSALDPEMVQEVLSVIRDLAGEGMTLMVVTHEMRFAAEVADRVVFMDDGRIVEEGPPDRLFGSPSHERTRTFLSKVSA</sequence>
<evidence type="ECO:0000256" key="8">
    <source>
        <dbReference type="ARBA" id="ARBA00038850"/>
    </source>
</evidence>
<dbReference type="CDD" id="cd03262">
    <property type="entry name" value="ABC_HisP_GlnQ"/>
    <property type="match status" value="1"/>
</dbReference>
<proteinExistence type="inferred from homology"/>
<keyword evidence="3" id="KW-0813">Transport</keyword>
<dbReference type="PANTHER" id="PTHR43166">
    <property type="entry name" value="AMINO ACID IMPORT ATP-BINDING PROTEIN"/>
    <property type="match status" value="1"/>
</dbReference>
<comment type="catalytic activity">
    <reaction evidence="9">
        <text>a polar amino acid(out) + ATP + H2O = a polar amino acid(in) + ADP + phosphate + H(+)</text>
        <dbReference type="Rhea" id="RHEA:14673"/>
        <dbReference type="ChEBI" id="CHEBI:15377"/>
        <dbReference type="ChEBI" id="CHEBI:15378"/>
        <dbReference type="ChEBI" id="CHEBI:30616"/>
        <dbReference type="ChEBI" id="CHEBI:43474"/>
        <dbReference type="ChEBI" id="CHEBI:62031"/>
        <dbReference type="ChEBI" id="CHEBI:456216"/>
        <dbReference type="EC" id="7.4.2.1"/>
    </reaction>
    <physiologicalReaction direction="left-to-right" evidence="9">
        <dbReference type="Rhea" id="RHEA:14674"/>
    </physiologicalReaction>
</comment>
<keyword evidence="6 12" id="KW-0067">ATP-binding</keyword>
<feature type="domain" description="ABC transporter" evidence="11">
    <location>
        <begin position="96"/>
        <end position="340"/>
    </location>
</feature>
<dbReference type="InterPro" id="IPR003439">
    <property type="entry name" value="ABC_transporter-like_ATP-bd"/>
</dbReference>
<feature type="compositionally biased region" description="Basic residues" evidence="10">
    <location>
        <begin position="45"/>
        <end position="54"/>
    </location>
</feature>
<evidence type="ECO:0000313" key="13">
    <source>
        <dbReference type="Proteomes" id="UP000003963"/>
    </source>
</evidence>
<dbReference type="PROSITE" id="PS00211">
    <property type="entry name" value="ABC_TRANSPORTER_1"/>
    <property type="match status" value="1"/>
</dbReference>
<dbReference type="EC" id="7.4.2.1" evidence="8"/>
<dbReference type="GO" id="GO:0016887">
    <property type="term" value="F:ATP hydrolysis activity"/>
    <property type="evidence" value="ECO:0007669"/>
    <property type="project" value="InterPro"/>
</dbReference>
<dbReference type="SUPFAM" id="SSF52540">
    <property type="entry name" value="P-loop containing nucleoside triphosphate hydrolases"/>
    <property type="match status" value="1"/>
</dbReference>
<dbReference type="Proteomes" id="UP000003963">
    <property type="component" value="Unassembled WGS sequence"/>
</dbReference>
<evidence type="ECO:0000256" key="10">
    <source>
        <dbReference type="SAM" id="MobiDB-lite"/>
    </source>
</evidence>
<feature type="non-terminal residue" evidence="12">
    <location>
        <position position="1"/>
    </location>
</feature>
<keyword evidence="7" id="KW-0472">Membrane</keyword>
<dbReference type="PROSITE" id="PS50893">
    <property type="entry name" value="ABC_TRANSPORTER_2"/>
    <property type="match status" value="1"/>
</dbReference>
<evidence type="ECO:0000256" key="1">
    <source>
        <dbReference type="ARBA" id="ARBA00004202"/>
    </source>
</evidence>
<dbReference type="PANTHER" id="PTHR43166:SF9">
    <property type="entry name" value="GLUTAMATE_ASPARTATE IMPORT ATP-BINDING PROTEIN GLTL"/>
    <property type="match status" value="1"/>
</dbReference>
<feature type="compositionally biased region" description="Basic and acidic residues" evidence="10">
    <location>
        <begin position="68"/>
        <end position="81"/>
    </location>
</feature>
<accession>D9WCL6</accession>
<reference evidence="12 13" key="1">
    <citation type="submission" date="2009-02" db="EMBL/GenBank/DDBJ databases">
        <title>Annotation of Streptomyces hygroscopicus strain ATCC 53653.</title>
        <authorList>
            <consortium name="The Broad Institute Genome Sequencing Platform"/>
            <consortium name="Broad Institute Microbial Sequencing Center"/>
            <person name="Fischbach M."/>
            <person name="Godfrey P."/>
            <person name="Ward D."/>
            <person name="Young S."/>
            <person name="Zeng Q."/>
            <person name="Koehrsen M."/>
            <person name="Alvarado L."/>
            <person name="Berlin A.M."/>
            <person name="Bochicchio J."/>
            <person name="Borenstein D."/>
            <person name="Chapman S.B."/>
            <person name="Chen Z."/>
            <person name="Engels R."/>
            <person name="Freedman E."/>
            <person name="Gellesch M."/>
            <person name="Goldberg J."/>
            <person name="Griggs A."/>
            <person name="Gujja S."/>
            <person name="Heilman E.R."/>
            <person name="Heiman D.I."/>
            <person name="Hepburn T.A."/>
            <person name="Howarth C."/>
            <person name="Jen D."/>
            <person name="Larson L."/>
            <person name="Lewis B."/>
            <person name="Mehta T."/>
            <person name="Park D."/>
            <person name="Pearson M."/>
            <person name="Richards J."/>
            <person name="Roberts A."/>
            <person name="Saif S."/>
            <person name="Shea T.D."/>
            <person name="Shenoy N."/>
            <person name="Sisk P."/>
            <person name="Stolte C."/>
            <person name="Sykes S.N."/>
            <person name="Thomson T."/>
            <person name="Walk T."/>
            <person name="White J."/>
            <person name="Yandava C."/>
            <person name="Straight P."/>
            <person name="Clardy J."/>
            <person name="Hung D."/>
            <person name="Kolter R."/>
            <person name="Mekalanos J."/>
            <person name="Walker S."/>
            <person name="Walsh C.T."/>
            <person name="Wieland-Brown L.C."/>
            <person name="Haas B."/>
            <person name="Nusbaum C."/>
            <person name="Birren B."/>
        </authorList>
    </citation>
    <scope>NUCLEOTIDE SEQUENCE [LARGE SCALE GENOMIC DNA]</scope>
    <source>
        <strain evidence="12 13">ATCC 53653</strain>
    </source>
</reference>
<dbReference type="InterPro" id="IPR017871">
    <property type="entry name" value="ABC_transporter-like_CS"/>
</dbReference>
<evidence type="ECO:0000256" key="4">
    <source>
        <dbReference type="ARBA" id="ARBA00022475"/>
    </source>
</evidence>
<dbReference type="InterPro" id="IPR003593">
    <property type="entry name" value="AAA+_ATPase"/>
</dbReference>
<comment type="similarity">
    <text evidence="2">Belongs to the ABC transporter superfamily.</text>
</comment>
<name>D9WCL6_9ACTN</name>
<dbReference type="STRING" id="457427.SSOG_00675"/>
<dbReference type="SMART" id="SM00382">
    <property type="entry name" value="AAA"/>
    <property type="match status" value="1"/>
</dbReference>
<keyword evidence="4" id="KW-1003">Cell membrane</keyword>
<evidence type="ECO:0000256" key="6">
    <source>
        <dbReference type="ARBA" id="ARBA00022840"/>
    </source>
</evidence>
<keyword evidence="13" id="KW-1185">Reference proteome</keyword>
<dbReference type="InterPro" id="IPR050086">
    <property type="entry name" value="MetN_ABC_transporter-like"/>
</dbReference>
<dbReference type="Pfam" id="PF00005">
    <property type="entry name" value="ABC_tran"/>
    <property type="match status" value="1"/>
</dbReference>
<dbReference type="GO" id="GO:0005886">
    <property type="term" value="C:plasma membrane"/>
    <property type="evidence" value="ECO:0007669"/>
    <property type="project" value="UniProtKB-SubCell"/>
</dbReference>
<dbReference type="Gene3D" id="3.40.50.300">
    <property type="entry name" value="P-loop containing nucleotide triphosphate hydrolases"/>
    <property type="match status" value="1"/>
</dbReference>
<gene>
    <name evidence="12" type="ORF">SSOG_00675</name>
</gene>
<evidence type="ECO:0000256" key="3">
    <source>
        <dbReference type="ARBA" id="ARBA00022448"/>
    </source>
</evidence>
<feature type="region of interest" description="Disordered" evidence="10">
    <location>
        <begin position="45"/>
        <end position="81"/>
    </location>
</feature>
<evidence type="ECO:0000256" key="5">
    <source>
        <dbReference type="ARBA" id="ARBA00022741"/>
    </source>
</evidence>
<evidence type="ECO:0000256" key="9">
    <source>
        <dbReference type="ARBA" id="ARBA00047624"/>
    </source>
</evidence>
<comment type="subcellular location">
    <subcellularLocation>
        <location evidence="1">Cell membrane</location>
        <topology evidence="1">Peripheral membrane protein</topology>
    </subcellularLocation>
</comment>
<protein>
    <recommendedName>
        <fullName evidence="8">ABC-type polar-amino-acid transporter</fullName>
        <ecNumber evidence="8">7.4.2.1</ecNumber>
    </recommendedName>
</protein>